<reference evidence="2 3" key="1">
    <citation type="journal article" date="2019" name="Int. J. Syst. Evol. Microbiol.">
        <title>The Draft Whole-Genome Sequence of the Antibiotic Producer Empedobacter haloabium ATCC 31962 Provides Indications for Its Taxonomic Reclassification.</title>
        <authorList>
            <person name="Miess H."/>
            <person name="Arlt P."/>
            <person name="Apel A.K."/>
            <person name="Weber T."/>
            <person name="Nieselt K."/>
            <person name="Hanssen F."/>
            <person name="Czemmel S."/>
            <person name="Nahnsen S."/>
            <person name="Gross H."/>
        </authorList>
    </citation>
    <scope>NUCLEOTIDE SEQUENCE [LARGE SCALE GENOMIC DNA]</scope>
    <source>
        <strain evidence="2 3">ATCC 31962</strain>
    </source>
</reference>
<evidence type="ECO:0000256" key="1">
    <source>
        <dbReference type="SAM" id="SignalP"/>
    </source>
</evidence>
<keyword evidence="1" id="KW-0732">Signal</keyword>
<dbReference type="Proteomes" id="UP000321323">
    <property type="component" value="Chromosome"/>
</dbReference>
<feature type="signal peptide" evidence="1">
    <location>
        <begin position="1"/>
        <end position="19"/>
    </location>
</feature>
<accession>A0ABZ1UV22</accession>
<organism evidence="2 3">
    <name type="scientific">[Empedobacter] haloabium</name>
    <dbReference type="NCBI Taxonomy" id="592317"/>
    <lineage>
        <taxon>Bacteria</taxon>
        <taxon>Pseudomonadati</taxon>
        <taxon>Pseudomonadota</taxon>
        <taxon>Betaproteobacteria</taxon>
        <taxon>Burkholderiales</taxon>
        <taxon>Oxalobacteraceae</taxon>
        <taxon>Telluria group</taxon>
        <taxon>Telluria group incertae sedis</taxon>
    </lineage>
</organism>
<feature type="chain" id="PRO_5046724190" description="Lipoprotein" evidence="1">
    <location>
        <begin position="20"/>
        <end position="186"/>
    </location>
</feature>
<sequence length="186" mass="20778">MRMLKAAPMLLTLMLAACSELPPAKLQLVDISIAEIGYAVTFDSDVDFLGYYEQGHRWRPAVNKKLVCSLARPPNFDAANYDKEAASGDMELVSARQVGNRSVFRYKALLYFERWESGSSMSFGDGHHVDGLLPPASAMPCKVRILVLFGMRYLSETLYLPTDPLKKLARQRARDDAATLSGAWER</sequence>
<keyword evidence="3" id="KW-1185">Reference proteome</keyword>
<gene>
    <name evidence="2" type="ORF">E7V67_012595</name>
</gene>
<evidence type="ECO:0008006" key="4">
    <source>
        <dbReference type="Google" id="ProtNLM"/>
    </source>
</evidence>
<dbReference type="PROSITE" id="PS51257">
    <property type="entry name" value="PROKAR_LIPOPROTEIN"/>
    <property type="match status" value="1"/>
</dbReference>
<proteinExistence type="predicted"/>
<evidence type="ECO:0000313" key="2">
    <source>
        <dbReference type="EMBL" id="WUR15903.1"/>
    </source>
</evidence>
<protein>
    <recommendedName>
        <fullName evidence="4">Lipoprotein</fullName>
    </recommendedName>
</protein>
<evidence type="ECO:0000313" key="3">
    <source>
        <dbReference type="Proteomes" id="UP000321323"/>
    </source>
</evidence>
<name>A0ABZ1UV22_9BURK</name>
<dbReference type="EMBL" id="CP136508">
    <property type="protein sequence ID" value="WUR15903.1"/>
    <property type="molecule type" value="Genomic_DNA"/>
</dbReference>